<feature type="region of interest" description="Disordered" evidence="1">
    <location>
        <begin position="52"/>
        <end position="73"/>
    </location>
</feature>
<dbReference type="AlphaFoldDB" id="A0A168QE00"/>
<reference evidence="2" key="1">
    <citation type="submission" date="2016-04" db="EMBL/GenBank/DDBJ databases">
        <authorList>
            <person name="Evans L.H."/>
            <person name="Alamgir A."/>
            <person name="Owens N."/>
            <person name="Weber N.D."/>
            <person name="Virtaneva K."/>
            <person name="Barbian K."/>
            <person name="Babar A."/>
            <person name="Rosenke K."/>
        </authorList>
    </citation>
    <scope>NUCLEOTIDE SEQUENCE [LARGE SCALE GENOMIC DNA]</scope>
    <source>
        <strain evidence="2">CBS 101.48</strain>
    </source>
</reference>
<protein>
    <submittedName>
        <fullName evidence="2">Uncharacterized protein</fullName>
    </submittedName>
</protein>
<sequence length="73" mass="8082">MFKVTKEQPGIPVQAGRAHGMYRPAINTTVESTAVVLIGKENMGTITHRLGLRTEDHQGNNEKSEEELELKHG</sequence>
<keyword evidence="3" id="KW-1185">Reference proteome</keyword>
<accession>A0A168QE00</accession>
<evidence type="ECO:0000313" key="3">
    <source>
        <dbReference type="Proteomes" id="UP000078561"/>
    </source>
</evidence>
<organism evidence="2">
    <name type="scientific">Absidia glauca</name>
    <name type="common">Pin mould</name>
    <dbReference type="NCBI Taxonomy" id="4829"/>
    <lineage>
        <taxon>Eukaryota</taxon>
        <taxon>Fungi</taxon>
        <taxon>Fungi incertae sedis</taxon>
        <taxon>Mucoromycota</taxon>
        <taxon>Mucoromycotina</taxon>
        <taxon>Mucoromycetes</taxon>
        <taxon>Mucorales</taxon>
        <taxon>Cunninghamellaceae</taxon>
        <taxon>Absidia</taxon>
    </lineage>
</organism>
<gene>
    <name evidence="2" type="primary">ABSGL_10301.1 scaffold 11921</name>
</gene>
<dbReference type="EMBL" id="LT554386">
    <property type="protein sequence ID" value="SAM04437.1"/>
    <property type="molecule type" value="Genomic_DNA"/>
</dbReference>
<name>A0A168QE00_ABSGL</name>
<proteinExistence type="predicted"/>
<dbReference type="InParanoid" id="A0A168QE00"/>
<evidence type="ECO:0000256" key="1">
    <source>
        <dbReference type="SAM" id="MobiDB-lite"/>
    </source>
</evidence>
<evidence type="ECO:0000313" key="2">
    <source>
        <dbReference type="EMBL" id="SAM04437.1"/>
    </source>
</evidence>
<dbReference type="Proteomes" id="UP000078561">
    <property type="component" value="Unassembled WGS sequence"/>
</dbReference>